<reference evidence="1 2" key="2">
    <citation type="submission" date="2023-12" db="EMBL/GenBank/DDBJ databases">
        <title>Description of an unclassified Opitutus bacterium of Verrucomicrobiota.</title>
        <authorList>
            <person name="Zhang D.-F."/>
        </authorList>
    </citation>
    <scope>NUCLEOTIDE SEQUENCE [LARGE SCALE GENOMIC DNA]</scope>
    <source>
        <strain evidence="1 2">WL0086</strain>
    </source>
</reference>
<dbReference type="Pfam" id="PF20001">
    <property type="entry name" value="DUF6428"/>
    <property type="match status" value="1"/>
</dbReference>
<proteinExistence type="predicted"/>
<dbReference type="RefSeq" id="WP_221031005.1">
    <property type="nucleotide sequence ID" value="NZ_CP139781.1"/>
</dbReference>
<gene>
    <name evidence="1" type="ORF">K1X11_006920</name>
</gene>
<reference evidence="1 2" key="1">
    <citation type="submission" date="2021-08" db="EMBL/GenBank/DDBJ databases">
        <authorList>
            <person name="Zhang D."/>
            <person name="Zhang A."/>
            <person name="Wang L."/>
        </authorList>
    </citation>
    <scope>NUCLEOTIDE SEQUENCE [LARGE SCALE GENOMIC DNA]</scope>
    <source>
        <strain evidence="1 2">WL0086</strain>
    </source>
</reference>
<evidence type="ECO:0000313" key="1">
    <source>
        <dbReference type="EMBL" id="WRQ89135.1"/>
    </source>
</evidence>
<name>A0ABZ1CCL5_9BACT</name>
<sequence>MSTTATTPAAVSIHQLKAALSAAPELPLTVIWTDGEPIEPHFHVTEVGRVQKDFVDCGGTVRREVTCLLQTWVGPDEDHRITADKLLKAFAHAEPILGAEDLPVELEYEACNVVQLKLVEVRQEADRFVIQLGHKHTDCLAKDVCLPGSGCC</sequence>
<accession>A0ABZ1CCL5</accession>
<dbReference type="EMBL" id="CP139781">
    <property type="protein sequence ID" value="WRQ89135.1"/>
    <property type="molecule type" value="Genomic_DNA"/>
</dbReference>
<organism evidence="1 2">
    <name type="scientific">Actomonas aquatica</name>
    <dbReference type="NCBI Taxonomy" id="2866162"/>
    <lineage>
        <taxon>Bacteria</taxon>
        <taxon>Pseudomonadati</taxon>
        <taxon>Verrucomicrobiota</taxon>
        <taxon>Opitutia</taxon>
        <taxon>Opitutales</taxon>
        <taxon>Opitutaceae</taxon>
        <taxon>Actomonas</taxon>
    </lineage>
</organism>
<evidence type="ECO:0000313" key="2">
    <source>
        <dbReference type="Proteomes" id="UP000738431"/>
    </source>
</evidence>
<dbReference type="Proteomes" id="UP000738431">
    <property type="component" value="Chromosome"/>
</dbReference>
<keyword evidence="2" id="KW-1185">Reference proteome</keyword>
<protein>
    <submittedName>
        <fullName evidence="1">DUF6428 family protein</fullName>
    </submittedName>
</protein>
<dbReference type="InterPro" id="IPR045534">
    <property type="entry name" value="DUF6428"/>
</dbReference>